<dbReference type="PANTHER" id="PTHR28620">
    <property type="entry name" value="CENTROMERE PROTEIN V"/>
    <property type="match status" value="1"/>
</dbReference>
<dbReference type="Gene3D" id="2.170.150.70">
    <property type="match status" value="1"/>
</dbReference>
<evidence type="ECO:0000259" key="4">
    <source>
        <dbReference type="PROSITE" id="PS51891"/>
    </source>
</evidence>
<proteinExistence type="inferred from homology"/>
<comment type="similarity">
    <text evidence="1">Belongs to the Gfa family.</text>
</comment>
<protein>
    <submittedName>
        <fullName evidence="5">GFA family protein</fullName>
    </submittedName>
</protein>
<keyword evidence="3" id="KW-0862">Zinc</keyword>
<reference evidence="5 6" key="1">
    <citation type="submission" date="2019-06" db="EMBL/GenBank/DDBJ databases">
        <authorList>
            <person name="Li M."/>
        </authorList>
    </citation>
    <scope>NUCLEOTIDE SEQUENCE [LARGE SCALE GENOMIC DNA]</scope>
    <source>
        <strain evidence="5 6">BGMRC2036</strain>
    </source>
</reference>
<dbReference type="RefSeq" id="WP_141148188.1">
    <property type="nucleotide sequence ID" value="NZ_VHLG01000003.1"/>
</dbReference>
<dbReference type="PANTHER" id="PTHR28620:SF1">
    <property type="entry name" value="CENP-V_GFA DOMAIN-CONTAINING PROTEIN"/>
    <property type="match status" value="1"/>
</dbReference>
<dbReference type="InterPro" id="IPR011057">
    <property type="entry name" value="Mss4-like_sf"/>
</dbReference>
<dbReference type="GO" id="GO:0016846">
    <property type="term" value="F:carbon-sulfur lyase activity"/>
    <property type="evidence" value="ECO:0007669"/>
    <property type="project" value="InterPro"/>
</dbReference>
<evidence type="ECO:0000313" key="6">
    <source>
        <dbReference type="Proteomes" id="UP000318801"/>
    </source>
</evidence>
<comment type="caution">
    <text evidence="5">The sequence shown here is derived from an EMBL/GenBank/DDBJ whole genome shotgun (WGS) entry which is preliminary data.</text>
</comment>
<dbReference type="PROSITE" id="PS51891">
    <property type="entry name" value="CENP_V_GFA"/>
    <property type="match status" value="1"/>
</dbReference>
<dbReference type="EMBL" id="VHLG01000003">
    <property type="protein sequence ID" value="TPW31418.1"/>
    <property type="molecule type" value="Genomic_DNA"/>
</dbReference>
<dbReference type="OrthoDB" id="9805575at2"/>
<feature type="domain" description="CENP-V/GFA" evidence="4">
    <location>
        <begin position="6"/>
        <end position="115"/>
    </location>
</feature>
<dbReference type="InterPro" id="IPR006913">
    <property type="entry name" value="CENP-V/GFA"/>
</dbReference>
<keyword evidence="6" id="KW-1185">Reference proteome</keyword>
<name>A0A506UCU4_9HYPH</name>
<evidence type="ECO:0000313" key="5">
    <source>
        <dbReference type="EMBL" id="TPW31418.1"/>
    </source>
</evidence>
<dbReference type="Pfam" id="PF04828">
    <property type="entry name" value="GFA"/>
    <property type="match status" value="1"/>
</dbReference>
<evidence type="ECO:0000256" key="1">
    <source>
        <dbReference type="ARBA" id="ARBA00005495"/>
    </source>
</evidence>
<accession>A0A506UCU4</accession>
<dbReference type="GO" id="GO:0046872">
    <property type="term" value="F:metal ion binding"/>
    <property type="evidence" value="ECO:0007669"/>
    <property type="project" value="UniProtKB-KW"/>
</dbReference>
<dbReference type="Proteomes" id="UP000318801">
    <property type="component" value="Unassembled WGS sequence"/>
</dbReference>
<sequence length="119" mass="12705">MSTKHYHGSCQCGAVDFDVDIDLGFTAVCNCSRCRRLGSVLAFTSPSDFTLNSGADVLTDYLFNKHTIRHQFCSVCGIEAFAFGKVPGDGSEMVAVNVNCLDGVDARSLPSKPFDGASL</sequence>
<evidence type="ECO:0000256" key="2">
    <source>
        <dbReference type="ARBA" id="ARBA00022723"/>
    </source>
</evidence>
<keyword evidence="2" id="KW-0479">Metal-binding</keyword>
<dbReference type="AlphaFoldDB" id="A0A506UCU4"/>
<organism evidence="5 6">
    <name type="scientific">Martelella alba</name>
    <dbReference type="NCBI Taxonomy" id="2590451"/>
    <lineage>
        <taxon>Bacteria</taxon>
        <taxon>Pseudomonadati</taxon>
        <taxon>Pseudomonadota</taxon>
        <taxon>Alphaproteobacteria</taxon>
        <taxon>Hyphomicrobiales</taxon>
        <taxon>Aurantimonadaceae</taxon>
        <taxon>Martelella</taxon>
    </lineage>
</organism>
<gene>
    <name evidence="5" type="ORF">FJU08_06530</name>
</gene>
<dbReference type="SUPFAM" id="SSF51316">
    <property type="entry name" value="Mss4-like"/>
    <property type="match status" value="1"/>
</dbReference>
<dbReference type="InterPro" id="IPR052355">
    <property type="entry name" value="CENP-V-like"/>
</dbReference>
<evidence type="ECO:0000256" key="3">
    <source>
        <dbReference type="ARBA" id="ARBA00022833"/>
    </source>
</evidence>